<gene>
    <name evidence="4" type="ORF">D9757_006108</name>
</gene>
<dbReference type="Pfam" id="PF09739">
    <property type="entry name" value="MCM_bind"/>
    <property type="match status" value="2"/>
</dbReference>
<evidence type="ECO:0000256" key="2">
    <source>
        <dbReference type="ARBA" id="ARBA00023242"/>
    </source>
</evidence>
<organism evidence="4 5">
    <name type="scientific">Collybiopsis confluens</name>
    <dbReference type="NCBI Taxonomy" id="2823264"/>
    <lineage>
        <taxon>Eukaryota</taxon>
        <taxon>Fungi</taxon>
        <taxon>Dikarya</taxon>
        <taxon>Basidiomycota</taxon>
        <taxon>Agaricomycotina</taxon>
        <taxon>Agaricomycetes</taxon>
        <taxon>Agaricomycetidae</taxon>
        <taxon>Agaricales</taxon>
        <taxon>Marasmiineae</taxon>
        <taxon>Omphalotaceae</taxon>
        <taxon>Collybiopsis</taxon>
    </lineage>
</organism>
<keyword evidence="2" id="KW-0539">Nucleus</keyword>
<dbReference type="OrthoDB" id="329666at2759"/>
<keyword evidence="5" id="KW-1185">Reference proteome</keyword>
<dbReference type="AlphaFoldDB" id="A0A8H5M791"/>
<dbReference type="EMBL" id="JAACJN010000047">
    <property type="protein sequence ID" value="KAF5383453.1"/>
    <property type="molecule type" value="Genomic_DNA"/>
</dbReference>
<protein>
    <submittedName>
        <fullName evidence="4">Uncharacterized protein</fullName>
    </submittedName>
</protein>
<name>A0A8H5M791_9AGAR</name>
<evidence type="ECO:0000313" key="4">
    <source>
        <dbReference type="EMBL" id="KAF5383453.1"/>
    </source>
</evidence>
<dbReference type="PANTHER" id="PTHR13489">
    <property type="entry name" value="MINI-CHROMOSOME MAINTENANCE COMPLEX-BINDING PROTEIN"/>
    <property type="match status" value="1"/>
</dbReference>
<reference evidence="4 5" key="1">
    <citation type="journal article" date="2020" name="ISME J.">
        <title>Uncovering the hidden diversity of litter-decomposition mechanisms in mushroom-forming fungi.</title>
        <authorList>
            <person name="Floudas D."/>
            <person name="Bentzer J."/>
            <person name="Ahren D."/>
            <person name="Johansson T."/>
            <person name="Persson P."/>
            <person name="Tunlid A."/>
        </authorList>
    </citation>
    <scope>NUCLEOTIDE SEQUENCE [LARGE SCALE GENOMIC DNA]</scope>
    <source>
        <strain evidence="4 5">CBS 406.79</strain>
    </source>
</reference>
<evidence type="ECO:0000313" key="5">
    <source>
        <dbReference type="Proteomes" id="UP000518752"/>
    </source>
</evidence>
<evidence type="ECO:0000256" key="1">
    <source>
        <dbReference type="ARBA" id="ARBA00004123"/>
    </source>
</evidence>
<comment type="caution">
    <text evidence="4">The sequence shown here is derived from an EMBL/GenBank/DDBJ whole genome shotgun (WGS) entry which is preliminary data.</text>
</comment>
<accession>A0A8H5M791</accession>
<dbReference type="GO" id="GO:0003682">
    <property type="term" value="F:chromatin binding"/>
    <property type="evidence" value="ECO:0007669"/>
    <property type="project" value="TreeGrafter"/>
</dbReference>
<dbReference type="PANTHER" id="PTHR13489:SF0">
    <property type="entry name" value="MINI-CHROMOSOME MAINTENANCE COMPLEX-BINDING PROTEIN"/>
    <property type="match status" value="1"/>
</dbReference>
<evidence type="ECO:0000256" key="3">
    <source>
        <dbReference type="SAM" id="MobiDB-lite"/>
    </source>
</evidence>
<proteinExistence type="predicted"/>
<dbReference type="Proteomes" id="UP000518752">
    <property type="component" value="Unassembled WGS sequence"/>
</dbReference>
<sequence length="562" mass="61786">MVSSVPFDILAAPQAEIQRVFEIHIQSQSSEEFSTVIGNHFKEIFGKDERLDLIPHLNSNQLANNSGKNTDLKLVQFRAMVQDTSASPEMYLSHLREGRYGGWGAHDTMNGPIEYSNLRECTRFWAVSIPGETTWARKVLSKNESGVSSSNDSQKSPYKYPLPSTPHVGAQVVVYLPNLELKSTDTVTFVGLFESERDILHVLYHEKAVTHPYQTYPLDIIKRTSEDSVQSLRSELISWIADEALAGDQDAAEWVLLSVISRVQSRTPPIIPTSLTLSHFPSRSQAATSSSLESPSNVFAAAAVSSNDTPALYHVLSQLVPIITYASLSLPLLNDGAFIPESKPQPRSGDSDEDTEDELHSGILQLAPSTVCLITDSGVTEGRINERGVRNLRALQEVIQNQTLEYVFPYSGFRFETDIGCVVCTEGRKSAMVETHITVPLKPAKPDEGEEDFRRKLYKNSAEIHLPSTEKLEMWRKLIGGAMTKQAISSTDPSSASTPVGGIGVSDAAAALIQEEFVKGRKDAAKENKERKKETELGKGITTPNDLIHHAVIDEIIGSLSA</sequence>
<feature type="region of interest" description="Disordered" evidence="3">
    <location>
        <begin position="339"/>
        <end position="359"/>
    </location>
</feature>
<dbReference type="GO" id="GO:0005634">
    <property type="term" value="C:nucleus"/>
    <property type="evidence" value="ECO:0007669"/>
    <property type="project" value="UniProtKB-SubCell"/>
</dbReference>
<dbReference type="GO" id="GO:0006261">
    <property type="term" value="P:DNA-templated DNA replication"/>
    <property type="evidence" value="ECO:0007669"/>
    <property type="project" value="TreeGrafter"/>
</dbReference>
<comment type="subcellular location">
    <subcellularLocation>
        <location evidence="1">Nucleus</location>
    </subcellularLocation>
</comment>
<dbReference type="InterPro" id="IPR019140">
    <property type="entry name" value="MCM_complex-bd"/>
</dbReference>